<keyword evidence="1" id="KW-0472">Membrane</keyword>
<feature type="transmembrane region" description="Helical" evidence="1">
    <location>
        <begin position="41"/>
        <end position="65"/>
    </location>
</feature>
<dbReference type="EMBL" id="CAJPEV010003518">
    <property type="protein sequence ID" value="CAG0899930.1"/>
    <property type="molecule type" value="Genomic_DNA"/>
</dbReference>
<evidence type="ECO:0000313" key="3">
    <source>
        <dbReference type="Proteomes" id="UP000677054"/>
    </source>
</evidence>
<dbReference type="EMBL" id="LR903035">
    <property type="protein sequence ID" value="CAD7251397.1"/>
    <property type="molecule type" value="Genomic_DNA"/>
</dbReference>
<keyword evidence="1" id="KW-0812">Transmembrane</keyword>
<dbReference type="OrthoDB" id="10508848at2759"/>
<accession>A0A7R9ACK3</accession>
<reference evidence="2" key="1">
    <citation type="submission" date="2020-11" db="EMBL/GenBank/DDBJ databases">
        <authorList>
            <person name="Tran Van P."/>
        </authorList>
    </citation>
    <scope>NUCLEOTIDE SEQUENCE</scope>
</reference>
<keyword evidence="3" id="KW-1185">Reference proteome</keyword>
<feature type="transmembrane region" description="Helical" evidence="1">
    <location>
        <begin position="77"/>
        <end position="97"/>
    </location>
</feature>
<evidence type="ECO:0000313" key="2">
    <source>
        <dbReference type="EMBL" id="CAD7251397.1"/>
    </source>
</evidence>
<proteinExistence type="predicted"/>
<dbReference type="Proteomes" id="UP000677054">
    <property type="component" value="Unassembled WGS sequence"/>
</dbReference>
<protein>
    <submittedName>
        <fullName evidence="2">Uncharacterized protein</fullName>
    </submittedName>
</protein>
<feature type="transmembrane region" description="Helical" evidence="1">
    <location>
        <begin position="6"/>
        <end position="29"/>
    </location>
</feature>
<evidence type="ECO:0000256" key="1">
    <source>
        <dbReference type="SAM" id="Phobius"/>
    </source>
</evidence>
<sequence>MDWSAILISLIVDSSLNLLMAIILLYGAYYVRLRLLNKKVYYVPWMLKTGFLMLCMVAFGIYNIYLVVAKTENSQEASFWGSLCALFWLIICEYAFFF</sequence>
<dbReference type="AlphaFoldDB" id="A0A7R9ACK3"/>
<name>A0A7R9ACK3_9CRUS</name>
<organism evidence="2">
    <name type="scientific">Darwinula stevensoni</name>
    <dbReference type="NCBI Taxonomy" id="69355"/>
    <lineage>
        <taxon>Eukaryota</taxon>
        <taxon>Metazoa</taxon>
        <taxon>Ecdysozoa</taxon>
        <taxon>Arthropoda</taxon>
        <taxon>Crustacea</taxon>
        <taxon>Oligostraca</taxon>
        <taxon>Ostracoda</taxon>
        <taxon>Podocopa</taxon>
        <taxon>Podocopida</taxon>
        <taxon>Darwinulocopina</taxon>
        <taxon>Darwinuloidea</taxon>
        <taxon>Darwinulidae</taxon>
        <taxon>Darwinula</taxon>
    </lineage>
</organism>
<gene>
    <name evidence="2" type="ORF">DSTB1V02_LOCUS11164</name>
</gene>
<keyword evidence="1" id="KW-1133">Transmembrane helix</keyword>